<dbReference type="PANTHER" id="PTHR21621:SF0">
    <property type="entry name" value="BETA-CITRYLGLUTAMATE SYNTHASE B-RELATED"/>
    <property type="match status" value="1"/>
</dbReference>
<accession>A0A372LB55</accession>
<gene>
    <name evidence="1" type="ORF">D0466_16045</name>
</gene>
<dbReference type="SUPFAM" id="SSF56059">
    <property type="entry name" value="Glutathione synthetase ATP-binding domain-like"/>
    <property type="match status" value="1"/>
</dbReference>
<keyword evidence="2" id="KW-1185">Reference proteome</keyword>
<dbReference type="GO" id="GO:0016879">
    <property type="term" value="F:ligase activity, forming carbon-nitrogen bonds"/>
    <property type="evidence" value="ECO:0007669"/>
    <property type="project" value="TreeGrafter"/>
</dbReference>
<reference evidence="1 2" key="1">
    <citation type="submission" date="2018-08" db="EMBL/GenBank/DDBJ databases">
        <title>Bacillus chawlae sp. nov., Bacillus glennii sp. nov., and Bacillus saganii sp. nov. Isolated from the Vehicle Assembly Building at Kennedy Space Center where the Viking Spacecraft were Assembled.</title>
        <authorList>
            <person name="Seuylemezian A."/>
            <person name="Vaishampayan P."/>
        </authorList>
    </citation>
    <scope>NUCLEOTIDE SEQUENCE [LARGE SCALE GENOMIC DNA]</scope>
    <source>
        <strain evidence="1 2">V44-8</strain>
    </source>
</reference>
<dbReference type="Pfam" id="PF14398">
    <property type="entry name" value="ATPgrasp_YheCD"/>
    <property type="match status" value="1"/>
</dbReference>
<comment type="caution">
    <text evidence="1">The sequence shown here is derived from an EMBL/GenBank/DDBJ whole genome shotgun (WGS) entry which is preliminary data.</text>
</comment>
<evidence type="ECO:0000313" key="1">
    <source>
        <dbReference type="EMBL" id="RFU62093.1"/>
    </source>
</evidence>
<proteinExistence type="predicted"/>
<organism evidence="1 2">
    <name type="scientific">Peribacillus glennii</name>
    <dbReference type="NCBI Taxonomy" id="2303991"/>
    <lineage>
        <taxon>Bacteria</taxon>
        <taxon>Bacillati</taxon>
        <taxon>Bacillota</taxon>
        <taxon>Bacilli</taxon>
        <taxon>Bacillales</taxon>
        <taxon>Bacillaceae</taxon>
        <taxon>Peribacillus</taxon>
    </lineage>
</organism>
<sequence>MHMNVYNAKALIKIEETGMEETPSIQIEQSMISKWKMRAGEEIILNAGVKRIPLLVRPFSAEQPLIILSVHTGEYLSLPALSYPVQITYCKENKELAIGPFLSVLTDTPFGKTEEPFGSMEPFLQEMQAFCQEKGLPFYVHQLQSETETTAINGYLPIGEKWEQTVLPVPDVVYNRIHSRTKEKSAVFQRYLDRLNAMEIPMFNDAFLSKLEVHEILIENEQMLPYLPKTIPFQKEEDFANFLVSHEAVYVKPSNGSQGRNICKITKTAEGWVLEHSSNNKDTYLFSNALELFNALKKYIKKQSYIVQNAIDLLETENKKVDFRILLNKNQKQAWRITSVVARIGDAGHIVSNLSRGAEMINGLGFLHSAFDHIEAKRLFQQICMLALQSANCLSEHRNGIFGELGVDVALDIEKQPWLIEINSKPSKAYQGSYDKFRPSVKAIVGYMHALYQNKMIKRP</sequence>
<dbReference type="Gene3D" id="3.30.470.20">
    <property type="entry name" value="ATP-grasp fold, B domain"/>
    <property type="match status" value="1"/>
</dbReference>
<name>A0A372LB55_9BACI</name>
<dbReference type="AlphaFoldDB" id="A0A372LB55"/>
<dbReference type="InterPro" id="IPR026838">
    <property type="entry name" value="YheC/D"/>
</dbReference>
<dbReference type="EMBL" id="QVTD01000011">
    <property type="protein sequence ID" value="RFU62093.1"/>
    <property type="molecule type" value="Genomic_DNA"/>
</dbReference>
<dbReference type="GO" id="GO:0005737">
    <property type="term" value="C:cytoplasm"/>
    <property type="evidence" value="ECO:0007669"/>
    <property type="project" value="TreeGrafter"/>
</dbReference>
<dbReference type="Proteomes" id="UP000262939">
    <property type="component" value="Unassembled WGS sequence"/>
</dbReference>
<dbReference type="PANTHER" id="PTHR21621">
    <property type="entry name" value="RIBOSOMAL PROTEIN S6 MODIFICATION PROTEIN"/>
    <property type="match status" value="1"/>
</dbReference>
<evidence type="ECO:0000313" key="2">
    <source>
        <dbReference type="Proteomes" id="UP000262939"/>
    </source>
</evidence>
<protein>
    <submittedName>
        <fullName evidence="1">YheC/YheD family protein</fullName>
    </submittedName>
</protein>